<dbReference type="GO" id="GO:0007059">
    <property type="term" value="P:chromosome segregation"/>
    <property type="evidence" value="ECO:0007669"/>
    <property type="project" value="Ensembl"/>
</dbReference>
<keyword evidence="2" id="KW-0597">Phosphoprotein</keyword>
<dbReference type="Proteomes" id="UP000694404">
    <property type="component" value="Unplaced"/>
</dbReference>
<feature type="compositionally biased region" description="Basic residues" evidence="6">
    <location>
        <begin position="1355"/>
        <end position="1365"/>
    </location>
</feature>
<dbReference type="GO" id="GO:0005615">
    <property type="term" value="C:extracellular space"/>
    <property type="evidence" value="ECO:0007669"/>
    <property type="project" value="Ensembl"/>
</dbReference>
<feature type="region of interest" description="Disordered" evidence="6">
    <location>
        <begin position="1255"/>
        <end position="1329"/>
    </location>
</feature>
<keyword evidence="10" id="KW-1185">Reference proteome</keyword>
<feature type="compositionally biased region" description="Low complexity" evidence="6">
    <location>
        <begin position="1117"/>
        <end position="1132"/>
    </location>
</feature>
<dbReference type="Pfam" id="PF14818">
    <property type="entry name" value="SOGA1-2-like_CC"/>
    <property type="match status" value="1"/>
</dbReference>
<evidence type="ECO:0000313" key="10">
    <source>
        <dbReference type="Proteomes" id="UP000694404"/>
    </source>
</evidence>
<dbReference type="InterPro" id="IPR027881">
    <property type="entry name" value="SOGA_CC"/>
</dbReference>
<evidence type="ECO:0000256" key="2">
    <source>
        <dbReference type="ARBA" id="ARBA00022553"/>
    </source>
</evidence>
<name>A0A8C0IXM7_CHEAB</name>
<dbReference type="GO" id="GO:0016020">
    <property type="term" value="C:membrane"/>
    <property type="evidence" value="ECO:0007669"/>
    <property type="project" value="UniProtKB-SubCell"/>
</dbReference>
<proteinExistence type="predicted"/>
<feature type="region of interest" description="Disordered" evidence="6">
    <location>
        <begin position="1348"/>
        <end position="1382"/>
    </location>
</feature>
<evidence type="ECO:0000256" key="6">
    <source>
        <dbReference type="SAM" id="MobiDB-lite"/>
    </source>
</evidence>
<organism evidence="9 10">
    <name type="scientific">Chelonoidis abingdonii</name>
    <name type="common">Abingdon island giant tortoise</name>
    <name type="synonym">Testudo abingdonii</name>
    <dbReference type="NCBI Taxonomy" id="106734"/>
    <lineage>
        <taxon>Eukaryota</taxon>
        <taxon>Metazoa</taxon>
        <taxon>Chordata</taxon>
        <taxon>Craniata</taxon>
        <taxon>Vertebrata</taxon>
        <taxon>Euteleostomi</taxon>
        <taxon>Archelosauria</taxon>
        <taxon>Testudinata</taxon>
        <taxon>Testudines</taxon>
        <taxon>Cryptodira</taxon>
        <taxon>Durocryptodira</taxon>
        <taxon>Testudinoidea</taxon>
        <taxon>Testudinidae</taxon>
        <taxon>Chelonoidis</taxon>
    </lineage>
</organism>
<comment type="subcellular location">
    <subcellularLocation>
        <location evidence="1">Membrane</location>
    </subcellularLocation>
</comment>
<feature type="coiled-coil region" evidence="5">
    <location>
        <begin position="676"/>
        <end position="703"/>
    </location>
</feature>
<dbReference type="Ensembl" id="ENSCABT00000025973.1">
    <property type="protein sequence ID" value="ENSCABP00000023701.1"/>
    <property type="gene ID" value="ENSCABG00000017463.1"/>
</dbReference>
<dbReference type="Pfam" id="PF11365">
    <property type="entry name" value="SOGA"/>
    <property type="match status" value="2"/>
</dbReference>
<dbReference type="GO" id="GO:0005874">
    <property type="term" value="C:microtubule"/>
    <property type="evidence" value="ECO:0007669"/>
    <property type="project" value="Ensembl"/>
</dbReference>
<evidence type="ECO:0000256" key="4">
    <source>
        <dbReference type="ARBA" id="ARBA00023136"/>
    </source>
</evidence>
<dbReference type="PANTHER" id="PTHR15742">
    <property type="entry name" value="GIRDIN"/>
    <property type="match status" value="1"/>
</dbReference>
<feature type="region of interest" description="Disordered" evidence="6">
    <location>
        <begin position="1109"/>
        <end position="1174"/>
    </location>
</feature>
<evidence type="ECO:0000259" key="7">
    <source>
        <dbReference type="Pfam" id="PF11365"/>
    </source>
</evidence>
<evidence type="ECO:0000256" key="3">
    <source>
        <dbReference type="ARBA" id="ARBA00023054"/>
    </source>
</evidence>
<sequence length="1382" mass="156784">MVLLCLQVAKDVSVRLHNELEVVEKKRIKLEEENEDLRQRLIETELAKQVLQNEMDKLRENSLKKRGSRSVGKTEKKPSIQEDSADLKCQLHFAKEESALMCKKLTKLAKENDSMKEELVKYRSLYGDLESSLSIEELVDSPHSREAELKAHLKLVEEEANILSRRIVELEVENRGLRAEMDDMKGQGDRELMGQDIRFAFSSTSCGDSGESQVELRRHLQFVEEEAELLRRSLMELEDQNKLLMNELNKYKSDHDLDITLSEDSCSVISEPSQEELATAKVQISELSGKVKKLQYENRVLLSNLQRCDLASCQTTRPMMETDAEAESQDSSPTRLFKSKDLETLLGIRDQAALVSRAIDVLISDSNGFTSSLKVCLDNDCMDLVLSEPVDNNSESTSDSKLINMIFVRLRVLQQELSSFMRKVDHIGDWWKEQMDPFSFLPSCGSQDSPKGALRKEHSSDFQVGCFPCHCRSCAVNNTMDVDSNVKLPRNYKPYRPDENDSYVTEIKELQLVLAEANDSLQGLQEQLAQERQLRKEELENFSQKICQLREDQQKALLRREFELQSLSLQRRLEQKFWSQEKNLLVQESQQFKQNFLLLFMKLKWFLKRWRQGKILHSEGDGFLEVNSMKELYLLIEEEELTPQQQADNKTCAGDTWTQNTPNEYIKTLADMKVILKELCTELHEERQGMNELQQQFAKAKAAWEVEQTELKCHITQLESKVGKGVPERAPSDWKVALKREREEHQHLLAESYSAVMDLTKQLQISEKNWNQEKLELLDRFKDEQQQAEQQVKELQNKINQVGAYPRAFCSLECAFPRVYVHMRLSSHSQRRSWEHCSCIHLTCVELSVNGAWTKSVSSMSEFESLLDCSPYLPGKTSPVIADHGRGKVSPATQLLPNGITDPAGVHPKNCTYVTTEQPAPESLAKEKLDISSWDYSRASKLSGQEPAQKQMQRSYTAPDKTGIRIYYSPPVVRRLEAPLIHNKEGKIMTEPGFLFTMAKPTELEESDRSENTYSRWLCNFSKQHRELLDSRSADKAGPSGPRFPASLHDFEISGNMSDDMKEITNCVRQAIRSSSLERKVKSTSSQTTGLTTIGTQTIQMVSIGLQTDTPRGNLHSKSWSPRSSSLMSVRSKQISSSLDKVHSRIERPCCSPKYGSPKLQRRSSSKLDNSKDRSLWNLHQSKQNGSAWARSTTTRDSPVLSNINDGLSSLFNVVEHSGSTESIWKPGCPETKAKPEAPKYGIVQEFFRNVCGRAQSPTSAPEKKESPGDDSTKKQDHSQPPTCHPSENVSRSLNKKLPKQSSSEEPKVSSPNQGSKDGTPRDLDITSVTANEDTACDCSSQSLTSCFARPSRSAVRHSPSKCKLHPSDPSRAEEKAGPLSE</sequence>
<dbReference type="InterPro" id="IPR049885">
    <property type="entry name" value="MTCL1-3"/>
</dbReference>
<feature type="coiled-coil region" evidence="5">
    <location>
        <begin position="105"/>
        <end position="187"/>
    </location>
</feature>
<protein>
    <submittedName>
        <fullName evidence="9">Microtubule crosslinking factor 2</fullName>
    </submittedName>
</protein>
<evidence type="ECO:0000259" key="8">
    <source>
        <dbReference type="Pfam" id="PF14818"/>
    </source>
</evidence>
<evidence type="ECO:0000256" key="1">
    <source>
        <dbReference type="ARBA" id="ARBA00004370"/>
    </source>
</evidence>
<feature type="domain" description="SOGA coiled-coil" evidence="7">
    <location>
        <begin position="213"/>
        <end position="301"/>
    </location>
</feature>
<gene>
    <name evidence="9" type="primary">MTCL2</name>
</gene>
<feature type="compositionally biased region" description="Basic and acidic residues" evidence="6">
    <location>
        <begin position="1262"/>
        <end position="1278"/>
    </location>
</feature>
<evidence type="ECO:0000256" key="5">
    <source>
        <dbReference type="SAM" id="Coils"/>
    </source>
</evidence>
<feature type="region of interest" description="Disordered" evidence="6">
    <location>
        <begin position="57"/>
        <end position="79"/>
    </location>
</feature>
<feature type="coiled-coil region" evidence="5">
    <location>
        <begin position="771"/>
        <end position="805"/>
    </location>
</feature>
<reference evidence="9" key="1">
    <citation type="submission" date="2025-08" db="UniProtKB">
        <authorList>
            <consortium name="Ensembl"/>
        </authorList>
    </citation>
    <scope>IDENTIFICATION</scope>
</reference>
<evidence type="ECO:0000313" key="9">
    <source>
        <dbReference type="Ensembl" id="ENSCABP00000023701.1"/>
    </source>
</evidence>
<feature type="coiled-coil region" evidence="5">
    <location>
        <begin position="500"/>
        <end position="545"/>
    </location>
</feature>
<dbReference type="InterPro" id="IPR027882">
    <property type="entry name" value="SOGA1/2-like_CC"/>
</dbReference>
<accession>A0A8C0IXM7</accession>
<keyword evidence="3 5" id="KW-0175">Coiled coil</keyword>
<dbReference type="OMA" id="DDMKDHS"/>
<feature type="domain" description="SOGA coiled-coil" evidence="7">
    <location>
        <begin position="83"/>
        <end position="177"/>
    </location>
</feature>
<dbReference type="GeneTree" id="ENSGT00950000182982"/>
<dbReference type="GO" id="GO:0030496">
    <property type="term" value="C:midbody"/>
    <property type="evidence" value="ECO:0007669"/>
    <property type="project" value="Ensembl"/>
</dbReference>
<dbReference type="GO" id="GO:0045721">
    <property type="term" value="P:negative regulation of gluconeogenesis"/>
    <property type="evidence" value="ECO:0007669"/>
    <property type="project" value="Ensembl"/>
</dbReference>
<feature type="coiled-coil region" evidence="5">
    <location>
        <begin position="213"/>
        <end position="297"/>
    </location>
</feature>
<keyword evidence="4" id="KW-0472">Membrane</keyword>
<reference evidence="9" key="2">
    <citation type="submission" date="2025-09" db="UniProtKB">
        <authorList>
            <consortium name="Ensembl"/>
        </authorList>
    </citation>
    <scope>IDENTIFICATION</scope>
</reference>
<dbReference type="GO" id="GO:0010506">
    <property type="term" value="P:regulation of autophagy"/>
    <property type="evidence" value="ECO:0007669"/>
    <property type="project" value="Ensembl"/>
</dbReference>
<feature type="compositionally biased region" description="Basic and acidic residues" evidence="6">
    <location>
        <begin position="1366"/>
        <end position="1382"/>
    </location>
</feature>
<feature type="domain" description="SOGA 1/2-like coiled-coil" evidence="8">
    <location>
        <begin position="757"/>
        <end position="802"/>
    </location>
</feature>
<dbReference type="PANTHER" id="PTHR15742:SF1">
    <property type="entry name" value="PROTEIN SOGA1"/>
    <property type="match status" value="1"/>
</dbReference>
<feature type="compositionally biased region" description="Polar residues" evidence="6">
    <location>
        <begin position="1279"/>
        <end position="1293"/>
    </location>
</feature>
<dbReference type="GO" id="GO:0008286">
    <property type="term" value="P:insulin receptor signaling pathway"/>
    <property type="evidence" value="ECO:0007669"/>
    <property type="project" value="Ensembl"/>
</dbReference>